<gene>
    <name evidence="1" type="ORF">H4S07_000649</name>
</gene>
<keyword evidence="2" id="KW-1185">Reference proteome</keyword>
<accession>A0ACC1LQQ5</accession>
<name>A0ACC1LQQ5_9FUNG</name>
<evidence type="ECO:0000313" key="1">
    <source>
        <dbReference type="EMBL" id="KAJ2813497.1"/>
    </source>
</evidence>
<dbReference type="Proteomes" id="UP001140096">
    <property type="component" value="Unassembled WGS sequence"/>
</dbReference>
<comment type="caution">
    <text evidence="1">The sequence shown here is derived from an EMBL/GenBank/DDBJ whole genome shotgun (WGS) entry which is preliminary data.</text>
</comment>
<organism evidence="1 2">
    <name type="scientific">Coemansia furcata</name>
    <dbReference type="NCBI Taxonomy" id="417177"/>
    <lineage>
        <taxon>Eukaryota</taxon>
        <taxon>Fungi</taxon>
        <taxon>Fungi incertae sedis</taxon>
        <taxon>Zoopagomycota</taxon>
        <taxon>Kickxellomycotina</taxon>
        <taxon>Kickxellomycetes</taxon>
        <taxon>Kickxellales</taxon>
        <taxon>Kickxellaceae</taxon>
        <taxon>Coemansia</taxon>
    </lineage>
</organism>
<reference evidence="1" key="1">
    <citation type="submission" date="2022-07" db="EMBL/GenBank/DDBJ databases">
        <title>Phylogenomic reconstructions and comparative analyses of Kickxellomycotina fungi.</title>
        <authorList>
            <person name="Reynolds N.K."/>
            <person name="Stajich J.E."/>
            <person name="Barry K."/>
            <person name="Grigoriev I.V."/>
            <person name="Crous P."/>
            <person name="Smith M.E."/>
        </authorList>
    </citation>
    <scope>NUCLEOTIDE SEQUENCE</scope>
    <source>
        <strain evidence="1">CBS 102833</strain>
    </source>
</reference>
<sequence length="545" mass="61272">MPHINDLPAAVLTQILYKATAFSAKTLSEWKANLPLVAVCRAWTELAQPFVFYHVYVELASSPWSEILPFAYSNTYPFWTSNAELIISRGCVLMARRLTIELADILTPECLQSIALEILKLDCVDWQHINALTITDGSSLYPYYDYTTDIEEASEADIARTVQYFRQNVRNVIEFNFAHTHGEAEGSCLAACLVAIYGRQLQIHRALSFIPVSILNFSRNIKVLELNLGTLATSILTGICSATLGVLRLYDAPRNFAWHYFRYDTFVQPIVFRKLTVLNLSYQSKDEGKALTEAEIQEKVALGALNCDQLCFPALRELWISNCTPDCDLLYADIPFPELKTVVLSGSIDSISHCTRLKLTWVQHLSVTITPSSSDNSTDIYGAANHYFSNVCIGRTATLAVLAEWLISDPDQMRWINLTILFFLKVDYTTICKVVGQLPNLCELAMFFLEFGDMATDSRFADSPLFISADPLLAWAEKLETVIISSFSKDSILAVGISGIQEFILHAGALKNLHIPISTRRPVTAYIDMYKDRYPHLADIKFLDE</sequence>
<proteinExistence type="predicted"/>
<evidence type="ECO:0000313" key="2">
    <source>
        <dbReference type="Proteomes" id="UP001140096"/>
    </source>
</evidence>
<protein>
    <submittedName>
        <fullName evidence="1">Uncharacterized protein</fullName>
    </submittedName>
</protein>
<dbReference type="EMBL" id="JANBUP010000050">
    <property type="protein sequence ID" value="KAJ2813497.1"/>
    <property type="molecule type" value="Genomic_DNA"/>
</dbReference>